<organism evidence="2 3">
    <name type="scientific">Tritrichomonas foetus</name>
    <dbReference type="NCBI Taxonomy" id="1144522"/>
    <lineage>
        <taxon>Eukaryota</taxon>
        <taxon>Metamonada</taxon>
        <taxon>Parabasalia</taxon>
        <taxon>Tritrichomonadida</taxon>
        <taxon>Tritrichomonadidae</taxon>
        <taxon>Tritrichomonas</taxon>
    </lineage>
</organism>
<dbReference type="GeneID" id="94849441"/>
<evidence type="ECO:0000313" key="2">
    <source>
        <dbReference type="EMBL" id="OHT13401.1"/>
    </source>
</evidence>
<comment type="caution">
    <text evidence="2">The sequence shown here is derived from an EMBL/GenBank/DDBJ whole genome shotgun (WGS) entry which is preliminary data.</text>
</comment>
<keyword evidence="1" id="KW-0812">Transmembrane</keyword>
<dbReference type="OrthoDB" id="2382382at2759"/>
<accession>A0A1J4KQ17</accession>
<sequence>MNQTRSGMNNEKSSWSNNYLNNNFDNYSKELLFVKFLNNFKDTLKIVNIPIEMKLSSEPFTQRILNSYNIPSIALSGGSISTSLTDIIPDFNRSNNFAWAFSEAILHTIFDLPLQYELISRSRVDTSFWASSIGRIPRVAPFIDENLPNVFKSWMEQFSEVSIDTWKSKGCFAPYSATDCVLHFYNQIPIHTKLAFLAMAILYGIVVFLIMTGITSVSNFVRNLSCI</sequence>
<evidence type="ECO:0000256" key="1">
    <source>
        <dbReference type="SAM" id="Phobius"/>
    </source>
</evidence>
<gene>
    <name evidence="2" type="ORF">TRFO_43332</name>
</gene>
<dbReference type="VEuPathDB" id="TrichDB:TRFO_43332"/>
<keyword evidence="1" id="KW-1133">Transmembrane helix</keyword>
<keyword evidence="1" id="KW-0472">Membrane</keyword>
<evidence type="ECO:0000313" key="3">
    <source>
        <dbReference type="Proteomes" id="UP000179807"/>
    </source>
</evidence>
<dbReference type="RefSeq" id="XP_068366537.1">
    <property type="nucleotide sequence ID" value="XM_068514737.1"/>
</dbReference>
<dbReference type="Proteomes" id="UP000179807">
    <property type="component" value="Unassembled WGS sequence"/>
</dbReference>
<proteinExistence type="predicted"/>
<feature type="transmembrane region" description="Helical" evidence="1">
    <location>
        <begin position="194"/>
        <end position="214"/>
    </location>
</feature>
<name>A0A1J4KQ17_9EUKA</name>
<dbReference type="AlphaFoldDB" id="A0A1J4KQ17"/>
<protein>
    <submittedName>
        <fullName evidence="2">Uncharacterized protein</fullName>
    </submittedName>
</protein>
<dbReference type="EMBL" id="MLAK01000530">
    <property type="protein sequence ID" value="OHT13401.1"/>
    <property type="molecule type" value="Genomic_DNA"/>
</dbReference>
<reference evidence="2" key="1">
    <citation type="submission" date="2016-10" db="EMBL/GenBank/DDBJ databases">
        <authorList>
            <person name="Benchimol M."/>
            <person name="Almeida L.G."/>
            <person name="Vasconcelos A.T."/>
            <person name="Perreira-Neves A."/>
            <person name="Rosa I.A."/>
            <person name="Tasca T."/>
            <person name="Bogo M.R."/>
            <person name="de Souza W."/>
        </authorList>
    </citation>
    <scope>NUCLEOTIDE SEQUENCE [LARGE SCALE GENOMIC DNA]</scope>
    <source>
        <strain evidence="2">K</strain>
    </source>
</reference>
<keyword evidence="3" id="KW-1185">Reference proteome</keyword>